<reference evidence="2" key="2">
    <citation type="journal article" date="2015" name="Fish Shellfish Immunol.">
        <title>Early steps in the European eel (Anguilla anguilla)-Vibrio vulnificus interaction in the gills: Role of the RtxA13 toxin.</title>
        <authorList>
            <person name="Callol A."/>
            <person name="Pajuelo D."/>
            <person name="Ebbesson L."/>
            <person name="Teles M."/>
            <person name="MacKenzie S."/>
            <person name="Amaro C."/>
        </authorList>
    </citation>
    <scope>NUCLEOTIDE SEQUENCE</scope>
</reference>
<dbReference type="EMBL" id="GBXM01019851">
    <property type="protein sequence ID" value="JAH88726.1"/>
    <property type="molecule type" value="Transcribed_RNA"/>
</dbReference>
<evidence type="ECO:0000256" key="1">
    <source>
        <dbReference type="SAM" id="Phobius"/>
    </source>
</evidence>
<keyword evidence="1" id="KW-0812">Transmembrane</keyword>
<name>A0A0E9WEK3_ANGAN</name>
<dbReference type="AlphaFoldDB" id="A0A0E9WEK3"/>
<protein>
    <submittedName>
        <fullName evidence="2">Uncharacterized protein</fullName>
    </submittedName>
</protein>
<proteinExistence type="predicted"/>
<organism evidence="2">
    <name type="scientific">Anguilla anguilla</name>
    <name type="common">European freshwater eel</name>
    <name type="synonym">Muraena anguilla</name>
    <dbReference type="NCBI Taxonomy" id="7936"/>
    <lineage>
        <taxon>Eukaryota</taxon>
        <taxon>Metazoa</taxon>
        <taxon>Chordata</taxon>
        <taxon>Craniata</taxon>
        <taxon>Vertebrata</taxon>
        <taxon>Euteleostomi</taxon>
        <taxon>Actinopterygii</taxon>
        <taxon>Neopterygii</taxon>
        <taxon>Teleostei</taxon>
        <taxon>Anguilliformes</taxon>
        <taxon>Anguillidae</taxon>
        <taxon>Anguilla</taxon>
    </lineage>
</organism>
<feature type="transmembrane region" description="Helical" evidence="1">
    <location>
        <begin position="7"/>
        <end position="27"/>
    </location>
</feature>
<keyword evidence="1" id="KW-0472">Membrane</keyword>
<evidence type="ECO:0000313" key="2">
    <source>
        <dbReference type="EMBL" id="JAH88726.1"/>
    </source>
</evidence>
<keyword evidence="1" id="KW-1133">Transmembrane helix</keyword>
<accession>A0A0E9WEK3</accession>
<sequence length="37" mass="4209">MDYTVQIILLMMYSFLLNSCIVVYAYGGNNNMKTNVA</sequence>
<reference evidence="2" key="1">
    <citation type="submission" date="2014-11" db="EMBL/GenBank/DDBJ databases">
        <authorList>
            <person name="Amaro Gonzalez C."/>
        </authorList>
    </citation>
    <scope>NUCLEOTIDE SEQUENCE</scope>
</reference>